<dbReference type="InterPro" id="IPR037401">
    <property type="entry name" value="SnoaL-like"/>
</dbReference>
<evidence type="ECO:0000313" key="3">
    <source>
        <dbReference type="Proteomes" id="UP000820669"/>
    </source>
</evidence>
<reference evidence="2 3" key="1">
    <citation type="submission" date="2020-04" db="EMBL/GenBank/DDBJ databases">
        <authorList>
            <person name="Klaysubun C."/>
            <person name="Duangmal K."/>
            <person name="Lipun K."/>
        </authorList>
    </citation>
    <scope>NUCLEOTIDE SEQUENCE [LARGE SCALE GENOMIC DNA]</scope>
    <source>
        <strain evidence="2 3">K10HN5</strain>
    </source>
</reference>
<dbReference type="Pfam" id="PF12680">
    <property type="entry name" value="SnoaL_2"/>
    <property type="match status" value="1"/>
</dbReference>
<keyword evidence="3" id="KW-1185">Reference proteome</keyword>
<accession>A0ABX1SD95</accession>
<protein>
    <submittedName>
        <fullName evidence="2">Nuclear transport factor 2 family protein</fullName>
    </submittedName>
</protein>
<comment type="caution">
    <text evidence="2">The sequence shown here is derived from an EMBL/GenBank/DDBJ whole genome shotgun (WGS) entry which is preliminary data.</text>
</comment>
<dbReference type="InterPro" id="IPR032710">
    <property type="entry name" value="NTF2-like_dom_sf"/>
</dbReference>
<dbReference type="RefSeq" id="WP_169381680.1">
    <property type="nucleotide sequence ID" value="NZ_JAAXLA010000020.1"/>
</dbReference>
<evidence type="ECO:0000313" key="2">
    <source>
        <dbReference type="EMBL" id="NMH98239.1"/>
    </source>
</evidence>
<organism evidence="2 3">
    <name type="scientific">Pseudonocardia acidicola</name>
    <dbReference type="NCBI Taxonomy" id="2724939"/>
    <lineage>
        <taxon>Bacteria</taxon>
        <taxon>Bacillati</taxon>
        <taxon>Actinomycetota</taxon>
        <taxon>Actinomycetes</taxon>
        <taxon>Pseudonocardiales</taxon>
        <taxon>Pseudonocardiaceae</taxon>
        <taxon>Pseudonocardia</taxon>
    </lineage>
</organism>
<name>A0ABX1SD95_9PSEU</name>
<dbReference type="Gene3D" id="3.10.450.50">
    <property type="match status" value="1"/>
</dbReference>
<evidence type="ECO:0000259" key="1">
    <source>
        <dbReference type="Pfam" id="PF12680"/>
    </source>
</evidence>
<dbReference type="SUPFAM" id="SSF54427">
    <property type="entry name" value="NTF2-like"/>
    <property type="match status" value="1"/>
</dbReference>
<gene>
    <name evidence="2" type="ORF">HF526_13090</name>
</gene>
<dbReference type="Proteomes" id="UP000820669">
    <property type="component" value="Unassembled WGS sequence"/>
</dbReference>
<dbReference type="EMBL" id="JAAXLA010000020">
    <property type="protein sequence ID" value="NMH98239.1"/>
    <property type="molecule type" value="Genomic_DNA"/>
</dbReference>
<sequence>MTEILSPAAPDTLPQVVRDFLQAVAGRDANAVARCFTPDARYFLAMPHPAVEGREKLQAVFERVLGEADRVRWDIVTSSVDGDLVFLERVDRFWFGENEAPIECVGVLRLADGLIAEIRDYADLGAWKERKAAATGAPSEG</sequence>
<feature type="domain" description="SnoaL-like" evidence="1">
    <location>
        <begin position="17"/>
        <end position="118"/>
    </location>
</feature>
<proteinExistence type="predicted"/>